<protein>
    <submittedName>
        <fullName evidence="1">Uncharacterized protein</fullName>
    </submittedName>
</protein>
<evidence type="ECO:0000313" key="2">
    <source>
        <dbReference type="Proteomes" id="UP000008820"/>
    </source>
</evidence>
<evidence type="ECO:0000313" key="1">
    <source>
        <dbReference type="EnsemblMetazoa" id="AAEL022409-PA"/>
    </source>
</evidence>
<gene>
    <name evidence="1" type="primary">110675720</name>
</gene>
<reference evidence="1 2" key="1">
    <citation type="submission" date="2017-06" db="EMBL/GenBank/DDBJ databases">
        <title>Aedes aegypti genome working group (AGWG) sequencing and assembly.</title>
        <authorList>
            <consortium name="Aedes aegypti Genome Working Group (AGWG)"/>
            <person name="Matthews B.J."/>
        </authorList>
    </citation>
    <scope>NUCLEOTIDE SEQUENCE [LARGE SCALE GENOMIC DNA]</scope>
    <source>
        <strain evidence="1 2">LVP_AGWG</strain>
    </source>
</reference>
<sequence length="87" mass="8832">MFAKIIFFCALAVACISAKPLVTYSAPLVASPSLAYASPYAVAYSAPQTAGYTAAAPLTAAYTAAYPAAYSAAYTGLPYAAYSSVVL</sequence>
<dbReference type="EnsemblMetazoa" id="AAEL022409-RA">
    <property type="protein sequence ID" value="AAEL022409-PA"/>
    <property type="gene ID" value="AAEL022409"/>
</dbReference>
<dbReference type="AlphaFoldDB" id="A0A6I8U0B1"/>
<name>A0A6I8U0B1_AEDAE</name>
<reference evidence="1" key="2">
    <citation type="submission" date="2020-05" db="UniProtKB">
        <authorList>
            <consortium name="EnsemblMetazoa"/>
        </authorList>
    </citation>
    <scope>IDENTIFICATION</scope>
    <source>
        <strain evidence="1">LVP_AGWG</strain>
    </source>
</reference>
<dbReference type="InParanoid" id="A0A6I8U0B1"/>
<dbReference type="PROSITE" id="PS51257">
    <property type="entry name" value="PROKAR_LIPOPROTEIN"/>
    <property type="match status" value="1"/>
</dbReference>
<organism evidence="1 2">
    <name type="scientific">Aedes aegypti</name>
    <name type="common">Yellowfever mosquito</name>
    <name type="synonym">Culex aegypti</name>
    <dbReference type="NCBI Taxonomy" id="7159"/>
    <lineage>
        <taxon>Eukaryota</taxon>
        <taxon>Metazoa</taxon>
        <taxon>Ecdysozoa</taxon>
        <taxon>Arthropoda</taxon>
        <taxon>Hexapoda</taxon>
        <taxon>Insecta</taxon>
        <taxon>Pterygota</taxon>
        <taxon>Neoptera</taxon>
        <taxon>Endopterygota</taxon>
        <taxon>Diptera</taxon>
        <taxon>Nematocera</taxon>
        <taxon>Culicoidea</taxon>
        <taxon>Culicidae</taxon>
        <taxon>Culicinae</taxon>
        <taxon>Aedini</taxon>
        <taxon>Aedes</taxon>
        <taxon>Stegomyia</taxon>
    </lineage>
</organism>
<accession>A0A6I8U0B1</accession>
<keyword evidence="2" id="KW-1185">Reference proteome</keyword>
<dbReference type="Proteomes" id="UP000008820">
    <property type="component" value="Chromosome 2"/>
</dbReference>
<proteinExistence type="predicted"/>